<dbReference type="HOGENOM" id="CLU_2267988_0_0_1"/>
<dbReference type="AlphaFoldDB" id="A0A0E0B0W3"/>
<sequence>MWGRGEAQGGRAREEWRGDGREEWCSGEGVERGVATILSLLDRLPLGFGSTKFAGRWGRGAACCGWWERSGARCGSETRVARHVGVVWSYGQLMEMDLRWRPS</sequence>
<reference evidence="1" key="1">
    <citation type="submission" date="2015-04" db="UniProtKB">
        <authorList>
            <consortium name="EnsemblPlants"/>
        </authorList>
    </citation>
    <scope>IDENTIFICATION</scope>
</reference>
<protein>
    <submittedName>
        <fullName evidence="1">Uncharacterized protein</fullName>
    </submittedName>
</protein>
<proteinExistence type="predicted"/>
<dbReference type="EnsemblPlants" id="OGLUM09G04770.1">
    <property type="protein sequence ID" value="OGLUM09G04770.1"/>
    <property type="gene ID" value="OGLUM09G04770"/>
</dbReference>
<accession>A0A0E0B0W3</accession>
<keyword evidence="2" id="KW-1185">Reference proteome</keyword>
<dbReference type="Gramene" id="OGLUM09G04770.1">
    <property type="protein sequence ID" value="OGLUM09G04770.1"/>
    <property type="gene ID" value="OGLUM09G04770"/>
</dbReference>
<evidence type="ECO:0000313" key="1">
    <source>
        <dbReference type="EnsemblPlants" id="OGLUM09G04770.1"/>
    </source>
</evidence>
<reference evidence="1" key="2">
    <citation type="submission" date="2018-05" db="EMBL/GenBank/DDBJ databases">
        <title>OgluRS3 (Oryza glumaepatula Reference Sequence Version 3).</title>
        <authorList>
            <person name="Zhang J."/>
            <person name="Kudrna D."/>
            <person name="Lee S."/>
            <person name="Talag J."/>
            <person name="Welchert J."/>
            <person name="Wing R.A."/>
        </authorList>
    </citation>
    <scope>NUCLEOTIDE SEQUENCE [LARGE SCALE GENOMIC DNA]</scope>
</reference>
<organism evidence="1">
    <name type="scientific">Oryza glumipatula</name>
    <dbReference type="NCBI Taxonomy" id="40148"/>
    <lineage>
        <taxon>Eukaryota</taxon>
        <taxon>Viridiplantae</taxon>
        <taxon>Streptophyta</taxon>
        <taxon>Embryophyta</taxon>
        <taxon>Tracheophyta</taxon>
        <taxon>Spermatophyta</taxon>
        <taxon>Magnoliopsida</taxon>
        <taxon>Liliopsida</taxon>
        <taxon>Poales</taxon>
        <taxon>Poaceae</taxon>
        <taxon>BOP clade</taxon>
        <taxon>Oryzoideae</taxon>
        <taxon>Oryzeae</taxon>
        <taxon>Oryzinae</taxon>
        <taxon>Oryza</taxon>
    </lineage>
</organism>
<name>A0A0E0B0W3_9ORYZ</name>
<evidence type="ECO:0000313" key="2">
    <source>
        <dbReference type="Proteomes" id="UP000026961"/>
    </source>
</evidence>
<dbReference type="Proteomes" id="UP000026961">
    <property type="component" value="Chromosome 9"/>
</dbReference>